<dbReference type="NCBIfam" id="NF040713">
    <property type="entry name" value="ZapE"/>
    <property type="match status" value="1"/>
</dbReference>
<keyword evidence="2" id="KW-0067">ATP-binding</keyword>
<evidence type="ECO:0000256" key="2">
    <source>
        <dbReference type="ARBA" id="ARBA00022840"/>
    </source>
</evidence>
<dbReference type="PANTHER" id="PTHR12169:SF6">
    <property type="entry name" value="AFG1-LIKE ATPASE"/>
    <property type="match status" value="1"/>
</dbReference>
<keyword evidence="3" id="KW-0131">Cell cycle</keyword>
<organism evidence="3 4">
    <name type="scientific">Rhodanobacter aciditrophus</name>
    <dbReference type="NCBI Taxonomy" id="1623218"/>
    <lineage>
        <taxon>Bacteria</taxon>
        <taxon>Pseudomonadati</taxon>
        <taxon>Pseudomonadota</taxon>
        <taxon>Gammaproteobacteria</taxon>
        <taxon>Lysobacterales</taxon>
        <taxon>Rhodanobacteraceae</taxon>
        <taxon>Rhodanobacter</taxon>
    </lineage>
</organism>
<dbReference type="Pfam" id="PF03969">
    <property type="entry name" value="AFG1_ATPase"/>
    <property type="match status" value="2"/>
</dbReference>
<dbReference type="Proteomes" id="UP001597059">
    <property type="component" value="Unassembled WGS sequence"/>
</dbReference>
<dbReference type="RefSeq" id="WP_377365249.1">
    <property type="nucleotide sequence ID" value="NZ_JBHTMN010000004.1"/>
</dbReference>
<protein>
    <submittedName>
        <fullName evidence="3">Cell division protein ZapE</fullName>
    </submittedName>
</protein>
<keyword evidence="3" id="KW-0132">Cell division</keyword>
<gene>
    <name evidence="3" type="primary">zapE</name>
    <name evidence="3" type="ORF">ACFQ45_03145</name>
</gene>
<dbReference type="EMBL" id="JBHTMN010000004">
    <property type="protein sequence ID" value="MFD1382343.1"/>
    <property type="molecule type" value="Genomic_DNA"/>
</dbReference>
<dbReference type="InterPro" id="IPR005654">
    <property type="entry name" value="ATPase_AFG1-like"/>
</dbReference>
<keyword evidence="4" id="KW-1185">Reference proteome</keyword>
<evidence type="ECO:0000313" key="4">
    <source>
        <dbReference type="Proteomes" id="UP001597059"/>
    </source>
</evidence>
<name>A0ABW4AWY9_9GAMM</name>
<sequence>MQHHSPSDQYQSLVAQQTIVFDTTQQPALQALDTLWQTLQTPKRKRRNDLARGIYLWGNVGRGKTLLMDLFYEALPEGIAIRQHFHHFMAALHRELNTTFGVADPVKKIAQRMAAQTRVLCFDEFFVSDIADAMLLQNMTQALFEEGVYLVATSNIAIQDLFQSQLQKDRFAPAIALLDRHLQAYNLNGEVDYRYRLPLDQPRYFTAYSDLTKYVEQAFRLVERPSKVTLNGRPLPVKVEADQVLWCHFSDLCESPKSTQDFITLAQDYKVIIVSDIPELSNQPYERIKARGTEDGAIGSGATGDRIVELGVNDDAVRRFIALVDECYDQGVAMVFHAAVPLEHLYTNGSLTFEFRRTQSRITEMQTTHYLEQVDTIIS</sequence>
<evidence type="ECO:0000313" key="3">
    <source>
        <dbReference type="EMBL" id="MFD1382343.1"/>
    </source>
</evidence>
<reference evidence="4" key="1">
    <citation type="journal article" date="2019" name="Int. J. Syst. Evol. Microbiol.">
        <title>The Global Catalogue of Microorganisms (GCM) 10K type strain sequencing project: providing services to taxonomists for standard genome sequencing and annotation.</title>
        <authorList>
            <consortium name="The Broad Institute Genomics Platform"/>
            <consortium name="The Broad Institute Genome Sequencing Center for Infectious Disease"/>
            <person name="Wu L."/>
            <person name="Ma J."/>
        </authorList>
    </citation>
    <scope>NUCLEOTIDE SEQUENCE [LARGE SCALE GENOMIC DNA]</scope>
    <source>
        <strain evidence="4">JCM 30774</strain>
    </source>
</reference>
<dbReference type="GO" id="GO:0051301">
    <property type="term" value="P:cell division"/>
    <property type="evidence" value="ECO:0007669"/>
    <property type="project" value="UniProtKB-KW"/>
</dbReference>
<dbReference type="PANTHER" id="PTHR12169">
    <property type="entry name" value="ATPASE N2B"/>
    <property type="match status" value="1"/>
</dbReference>
<proteinExistence type="predicted"/>
<dbReference type="SUPFAM" id="SSF52540">
    <property type="entry name" value="P-loop containing nucleoside triphosphate hydrolases"/>
    <property type="match status" value="1"/>
</dbReference>
<evidence type="ECO:0000256" key="1">
    <source>
        <dbReference type="ARBA" id="ARBA00022741"/>
    </source>
</evidence>
<comment type="caution">
    <text evidence="3">The sequence shown here is derived from an EMBL/GenBank/DDBJ whole genome shotgun (WGS) entry which is preliminary data.</text>
</comment>
<dbReference type="InterPro" id="IPR027417">
    <property type="entry name" value="P-loop_NTPase"/>
</dbReference>
<keyword evidence="1" id="KW-0547">Nucleotide-binding</keyword>
<accession>A0ABW4AWY9</accession>
<dbReference type="Gene3D" id="3.40.50.300">
    <property type="entry name" value="P-loop containing nucleotide triphosphate hydrolases"/>
    <property type="match status" value="1"/>
</dbReference>